<name>A0A5N5T2J8_9CRUS</name>
<accession>A0A5N5T2J8</accession>
<dbReference type="Pfam" id="PF16100">
    <property type="entry name" value="RMI2"/>
    <property type="match status" value="1"/>
</dbReference>
<feature type="non-terminal residue" evidence="1">
    <location>
        <position position="118"/>
    </location>
</feature>
<dbReference type="GO" id="GO:0005829">
    <property type="term" value="C:cytosol"/>
    <property type="evidence" value="ECO:0007669"/>
    <property type="project" value="TreeGrafter"/>
</dbReference>
<dbReference type="GO" id="GO:0006281">
    <property type="term" value="P:DNA repair"/>
    <property type="evidence" value="ECO:0007669"/>
    <property type="project" value="TreeGrafter"/>
</dbReference>
<feature type="non-terminal residue" evidence="1">
    <location>
        <position position="1"/>
    </location>
</feature>
<reference evidence="1 2" key="1">
    <citation type="journal article" date="2019" name="PLoS Biol.">
        <title>Sex chromosomes control vertical transmission of feminizing Wolbachia symbionts in an isopod.</title>
        <authorList>
            <person name="Becking T."/>
            <person name="Chebbi M.A."/>
            <person name="Giraud I."/>
            <person name="Moumen B."/>
            <person name="Laverre T."/>
            <person name="Caubet Y."/>
            <person name="Peccoud J."/>
            <person name="Gilbert C."/>
            <person name="Cordaux R."/>
        </authorList>
    </citation>
    <scope>NUCLEOTIDE SEQUENCE [LARGE SCALE GENOMIC DNA]</scope>
    <source>
        <strain evidence="1">ANa2</strain>
        <tissue evidence="1">Whole body excluding digestive tract and cuticle</tissue>
    </source>
</reference>
<dbReference type="AlphaFoldDB" id="A0A5N5T2J8"/>
<keyword evidence="2" id="KW-1185">Reference proteome</keyword>
<dbReference type="GO" id="GO:2000042">
    <property type="term" value="P:negative regulation of double-strand break repair via homologous recombination"/>
    <property type="evidence" value="ECO:0007669"/>
    <property type="project" value="TreeGrafter"/>
</dbReference>
<dbReference type="GO" id="GO:0016607">
    <property type="term" value="C:nuclear speck"/>
    <property type="evidence" value="ECO:0007669"/>
    <property type="project" value="TreeGrafter"/>
</dbReference>
<dbReference type="GO" id="GO:0033045">
    <property type="term" value="P:regulation of sister chromatid segregation"/>
    <property type="evidence" value="ECO:0007669"/>
    <property type="project" value="TreeGrafter"/>
</dbReference>
<dbReference type="Proteomes" id="UP000326759">
    <property type="component" value="Unassembled WGS sequence"/>
</dbReference>
<dbReference type="PANTHER" id="PTHR33962:SF1">
    <property type="entry name" value="RECQ-MEDIATED GENOME INSTABILITY PROTEIN 2"/>
    <property type="match status" value="1"/>
</dbReference>
<evidence type="ECO:0000313" key="2">
    <source>
        <dbReference type="Proteomes" id="UP000326759"/>
    </source>
</evidence>
<proteinExistence type="predicted"/>
<sequence length="118" mass="13551">GDWVYSNSNLKFKANLLWLQGTIKNISKDVNEIILQENANSVIVENCKGIPGGNEWMKKGQYIMVFGEIQEIKPMNKRVKAIKISNLSNNTLHKEIWPYDVKEAKLIYGDRAKENIDL</sequence>
<protein>
    <submittedName>
        <fullName evidence="1">RecQ-mediated genome instability protein 2</fullName>
    </submittedName>
</protein>
<dbReference type="InterPro" id="IPR032245">
    <property type="entry name" value="RMI2"/>
</dbReference>
<gene>
    <name evidence="1" type="primary">RMI2</name>
    <name evidence="1" type="ORF">Anas_04363</name>
</gene>
<dbReference type="GO" id="GO:0043007">
    <property type="term" value="P:maintenance of rDNA"/>
    <property type="evidence" value="ECO:0007669"/>
    <property type="project" value="TreeGrafter"/>
</dbReference>
<organism evidence="1 2">
    <name type="scientific">Armadillidium nasatum</name>
    <dbReference type="NCBI Taxonomy" id="96803"/>
    <lineage>
        <taxon>Eukaryota</taxon>
        <taxon>Metazoa</taxon>
        <taxon>Ecdysozoa</taxon>
        <taxon>Arthropoda</taxon>
        <taxon>Crustacea</taxon>
        <taxon>Multicrustacea</taxon>
        <taxon>Malacostraca</taxon>
        <taxon>Eumalacostraca</taxon>
        <taxon>Peracarida</taxon>
        <taxon>Isopoda</taxon>
        <taxon>Oniscidea</taxon>
        <taxon>Crinocheta</taxon>
        <taxon>Armadillidiidae</taxon>
        <taxon>Armadillidium</taxon>
    </lineage>
</organism>
<dbReference type="InterPro" id="IPR012340">
    <property type="entry name" value="NA-bd_OB-fold"/>
</dbReference>
<dbReference type="Gene3D" id="2.40.50.140">
    <property type="entry name" value="Nucleic acid-binding proteins"/>
    <property type="match status" value="1"/>
</dbReference>
<evidence type="ECO:0000313" key="1">
    <source>
        <dbReference type="EMBL" id="KAB7500713.1"/>
    </source>
</evidence>
<dbReference type="PANTHER" id="PTHR33962">
    <property type="entry name" value="RECQ-MEDIATED GENOME INSTABILITY PROTEIN 2 RMI2"/>
    <property type="match status" value="1"/>
</dbReference>
<dbReference type="OrthoDB" id="10024265at2759"/>
<comment type="caution">
    <text evidence="1">The sequence shown here is derived from an EMBL/GenBank/DDBJ whole genome shotgun (WGS) entry which is preliminary data.</text>
</comment>
<dbReference type="EMBL" id="SEYY01012991">
    <property type="protein sequence ID" value="KAB7500713.1"/>
    <property type="molecule type" value="Genomic_DNA"/>
</dbReference>